<sequence length="116" mass="12558">MIRSVLQLRPLPGKDGDVEEFFSRHRVLERATSLPGCLDASLHRPVQAGAPYVVIATWEGEADYQQWLDDPWRRSVTAELGALLDGGPGEGEGGGVYRIVQEAGRRRGDNGEGGTG</sequence>
<dbReference type="AlphaFoldDB" id="A0A840P0P4"/>
<evidence type="ECO:0000259" key="1">
    <source>
        <dbReference type="PROSITE" id="PS51725"/>
    </source>
</evidence>
<dbReference type="EMBL" id="JACHGN010000005">
    <property type="protein sequence ID" value="MBB5132952.1"/>
    <property type="molecule type" value="Genomic_DNA"/>
</dbReference>
<evidence type="ECO:0000313" key="3">
    <source>
        <dbReference type="Proteomes" id="UP000578449"/>
    </source>
</evidence>
<name>A0A840P0P4_9ACTN</name>
<keyword evidence="2" id="KW-0503">Monooxygenase</keyword>
<dbReference type="Gene3D" id="3.30.70.100">
    <property type="match status" value="1"/>
</dbReference>
<proteinExistence type="predicted"/>
<gene>
    <name evidence="2" type="ORF">HNP84_002673</name>
</gene>
<accession>A0A840P0P4</accession>
<dbReference type="SUPFAM" id="SSF54909">
    <property type="entry name" value="Dimeric alpha+beta barrel"/>
    <property type="match status" value="1"/>
</dbReference>
<dbReference type="GO" id="GO:0004497">
    <property type="term" value="F:monooxygenase activity"/>
    <property type="evidence" value="ECO:0007669"/>
    <property type="project" value="UniProtKB-KW"/>
</dbReference>
<dbReference type="Pfam" id="PF03992">
    <property type="entry name" value="ABM"/>
    <property type="match status" value="1"/>
</dbReference>
<dbReference type="InterPro" id="IPR007138">
    <property type="entry name" value="ABM_dom"/>
</dbReference>
<dbReference type="InterPro" id="IPR011008">
    <property type="entry name" value="Dimeric_a/b-barrel"/>
</dbReference>
<evidence type="ECO:0000313" key="2">
    <source>
        <dbReference type="EMBL" id="MBB5132952.1"/>
    </source>
</evidence>
<dbReference type="PROSITE" id="PS51725">
    <property type="entry name" value="ABM"/>
    <property type="match status" value="1"/>
</dbReference>
<reference evidence="2 3" key="1">
    <citation type="submission" date="2020-08" db="EMBL/GenBank/DDBJ databases">
        <title>Genomic Encyclopedia of Type Strains, Phase IV (KMG-IV): sequencing the most valuable type-strain genomes for metagenomic binning, comparative biology and taxonomic classification.</title>
        <authorList>
            <person name="Goeker M."/>
        </authorList>
    </citation>
    <scope>NUCLEOTIDE SEQUENCE [LARGE SCALE GENOMIC DNA]</scope>
    <source>
        <strain evidence="2 3">DSM 45615</strain>
    </source>
</reference>
<keyword evidence="3" id="KW-1185">Reference proteome</keyword>
<dbReference type="Proteomes" id="UP000578449">
    <property type="component" value="Unassembled WGS sequence"/>
</dbReference>
<organism evidence="2 3">
    <name type="scientific">Thermocatellispora tengchongensis</name>
    <dbReference type="NCBI Taxonomy" id="1073253"/>
    <lineage>
        <taxon>Bacteria</taxon>
        <taxon>Bacillati</taxon>
        <taxon>Actinomycetota</taxon>
        <taxon>Actinomycetes</taxon>
        <taxon>Streptosporangiales</taxon>
        <taxon>Streptosporangiaceae</taxon>
        <taxon>Thermocatellispora</taxon>
    </lineage>
</organism>
<dbReference type="RefSeq" id="WP_185049937.1">
    <property type="nucleotide sequence ID" value="NZ_BAABIX010000005.1"/>
</dbReference>
<comment type="caution">
    <text evidence="2">The sequence shown here is derived from an EMBL/GenBank/DDBJ whole genome shotgun (WGS) entry which is preliminary data.</text>
</comment>
<protein>
    <submittedName>
        <fullName evidence="2">Heme-degrading monooxygenase HmoA</fullName>
    </submittedName>
</protein>
<keyword evidence="2" id="KW-0560">Oxidoreductase</keyword>
<feature type="domain" description="ABM" evidence="1">
    <location>
        <begin position="2"/>
        <end position="93"/>
    </location>
</feature>